<dbReference type="NCBIfam" id="TIGR02302">
    <property type="entry name" value="aProt_lowcomp"/>
    <property type="match status" value="1"/>
</dbReference>
<keyword evidence="3" id="KW-0812">Transmembrane</keyword>
<feature type="transmembrane region" description="Helical" evidence="3">
    <location>
        <begin position="46"/>
        <end position="69"/>
    </location>
</feature>
<keyword evidence="3" id="KW-1133">Transmembrane helix</keyword>
<evidence type="ECO:0000256" key="2">
    <source>
        <dbReference type="SAM" id="MobiDB-lite"/>
    </source>
</evidence>
<feature type="transmembrane region" description="Helical" evidence="3">
    <location>
        <begin position="75"/>
        <end position="94"/>
    </location>
</feature>
<feature type="compositionally biased region" description="Low complexity" evidence="2">
    <location>
        <begin position="737"/>
        <end position="749"/>
    </location>
</feature>
<name>A0A643F4Q1_9HYPH</name>
<sequence>MTQQKKDSKDLPIRKRDAFFRLFSGEGAALRRLHLQSFLTISFERLWPLVLPLILLIALFASVSWFGLFTLMPRLMHIGVLGLFALAGLVALYLPFRFRLPNEDDVTARIEDVNGLIHEPLAVQSGQMATGTNDPFAVALWQEHKRRMAKRLKNLQSGLPRPHIPERDPFALRAIVALLFVTASTYSLSPNSGRIADAFHIRAGSPTAVARVDAWVTPPRYTGRAPVFLSTTLDEANVGKPITVPQGSIVNIRVIGGSSERLTTTDSTGHRSEIQPVTPQSNPEEGEAVATEQQALVDGSRNFRYDLQQDQTLSLSGTDARWTFAVTPDNAPTIRFTKEPGHALNGTLQLSYEITDDYGPAKAYGEIIPLDMDHEDEEVAPLYDAPELPLALPRRGTKEATTAKDLTEHPWAGQEVALTLVVTDANGKTGRSETKIMKLPERPFSNPLAKAVAEQRRILALDATQRDHVRDMLSALMIRPDETIKNTAHYLGLVTIRTRLRLATGDDALRDTADYMWQVALGIEDGNLSAAEKRLRQAQEALRNALQNGASQEEIAKLSAELRKAMQDFLREFAQRQQQNPNARNQPMDPNARVLTEKDLQRMMDQIENLARQGSRDQAEQLLSQLQDMMNNLQQGQPGQPGQQGQGQGQANQMQQQMNKLGDLMRRQQQMMNETFQLDQQMQQQQYGSGEGEFGDDQLPGDSGPMGQGESQPGQGPGQGQQPGNTPSDLAEAMRKLQQQQQQLQQELQKFNEDLKGLGIDPNQDFSDAGKSMGNAADALGRSEGSEASDQQGSALDALRRGGRDMMQKMQQAMGQQGQGQSGQNGQSGRDPLGRQQGNGPSDGDDVKIPGEIDIQRAREILDEIRRKLGNALTPQMEKEYLQRLLQFD</sequence>
<reference evidence="4" key="1">
    <citation type="submission" date="2019-09" db="EMBL/GenBank/DDBJ databases">
        <title>Draft genome sequences of 48 bacterial type strains from the CCUG.</title>
        <authorList>
            <person name="Tunovic T."/>
            <person name="Pineiro-Iglesias B."/>
            <person name="Unosson C."/>
            <person name="Inganas E."/>
            <person name="Ohlen M."/>
            <person name="Cardew S."/>
            <person name="Jensie-Markopoulos S."/>
            <person name="Salva-Serra F."/>
            <person name="Jaen-Luchoro D."/>
            <person name="Karlsson R."/>
            <person name="Svensson-Stadler L."/>
            <person name="Chun J."/>
            <person name="Moore E."/>
        </authorList>
    </citation>
    <scope>NUCLEOTIDE SEQUENCE</scope>
    <source>
        <strain evidence="4">CCUG 50899</strain>
    </source>
</reference>
<evidence type="ECO:0000256" key="3">
    <source>
        <dbReference type="SAM" id="Phobius"/>
    </source>
</evidence>
<dbReference type="AlphaFoldDB" id="A0A643F4Q1"/>
<dbReference type="EMBL" id="VZPE01000002">
    <property type="protein sequence ID" value="KAB0572143.1"/>
    <property type="molecule type" value="Genomic_DNA"/>
</dbReference>
<evidence type="ECO:0000256" key="1">
    <source>
        <dbReference type="SAM" id="Coils"/>
    </source>
</evidence>
<dbReference type="RefSeq" id="WP_128093562.1">
    <property type="nucleotide sequence ID" value="NZ_JBHEEN010000003.1"/>
</dbReference>
<feature type="region of interest" description="Disordered" evidence="2">
    <location>
        <begin position="679"/>
        <end position="852"/>
    </location>
</feature>
<proteinExistence type="predicted"/>
<dbReference type="InterPro" id="IPR012683">
    <property type="entry name" value="CHP02302_TM"/>
</dbReference>
<feature type="region of interest" description="Disordered" evidence="2">
    <location>
        <begin position="260"/>
        <end position="286"/>
    </location>
</feature>
<organism evidence="4">
    <name type="scientific">Brucella pituitosa</name>
    <dbReference type="NCBI Taxonomy" id="571256"/>
    <lineage>
        <taxon>Bacteria</taxon>
        <taxon>Pseudomonadati</taxon>
        <taxon>Pseudomonadota</taxon>
        <taxon>Alphaproteobacteria</taxon>
        <taxon>Hyphomicrobiales</taxon>
        <taxon>Brucellaceae</taxon>
        <taxon>Brucella/Ochrobactrum group</taxon>
        <taxon>Brucella</taxon>
    </lineage>
</organism>
<keyword evidence="1" id="KW-0175">Coiled coil</keyword>
<feature type="coiled-coil region" evidence="1">
    <location>
        <begin position="528"/>
        <end position="568"/>
    </location>
</feature>
<dbReference type="Pfam" id="PF13779">
    <property type="entry name" value="DUF4175"/>
    <property type="match status" value="1"/>
</dbReference>
<accession>A0A643F4Q1</accession>
<feature type="region of interest" description="Disordered" evidence="2">
    <location>
        <begin position="632"/>
        <end position="655"/>
    </location>
</feature>
<keyword evidence="3" id="KW-0472">Membrane</keyword>
<feature type="compositionally biased region" description="Basic and acidic residues" evidence="2">
    <location>
        <begin position="798"/>
        <end position="807"/>
    </location>
</feature>
<evidence type="ECO:0000313" key="4">
    <source>
        <dbReference type="EMBL" id="KAB0572143.1"/>
    </source>
</evidence>
<comment type="caution">
    <text evidence="4">The sequence shown here is derived from an EMBL/GenBank/DDBJ whole genome shotgun (WGS) entry which is preliminary data.</text>
</comment>
<gene>
    <name evidence="4" type="ORF">F7Q93_04690</name>
</gene>
<feature type="compositionally biased region" description="Low complexity" evidence="2">
    <location>
        <begin position="632"/>
        <end position="641"/>
    </location>
</feature>
<protein>
    <submittedName>
        <fullName evidence="4">TIGR02302 family protein</fullName>
    </submittedName>
</protein>